<dbReference type="PANTHER" id="PTHR43673:SF2">
    <property type="entry name" value="NITROREDUCTASE"/>
    <property type="match status" value="1"/>
</dbReference>
<feature type="domain" description="Nitroreductase" evidence="6">
    <location>
        <begin position="67"/>
        <end position="147"/>
    </location>
</feature>
<keyword evidence="5" id="KW-0560">Oxidoreductase</keyword>
<dbReference type="InterPro" id="IPR029479">
    <property type="entry name" value="Nitroreductase"/>
</dbReference>
<gene>
    <name evidence="7" type="ORF">FRC54_03050</name>
</gene>
<dbReference type="SUPFAM" id="SSF55469">
    <property type="entry name" value="FMN-dependent nitroreductase-like"/>
    <property type="match status" value="1"/>
</dbReference>
<dbReference type="Pfam" id="PF00881">
    <property type="entry name" value="Nitroreductase"/>
    <property type="match status" value="2"/>
</dbReference>
<dbReference type="PANTHER" id="PTHR43673">
    <property type="entry name" value="NAD(P)H NITROREDUCTASE YDGI-RELATED"/>
    <property type="match status" value="1"/>
</dbReference>
<accession>A0A6N7IYZ2</accession>
<dbReference type="Gene3D" id="3.40.109.10">
    <property type="entry name" value="NADH Oxidase"/>
    <property type="match status" value="1"/>
</dbReference>
<dbReference type="GO" id="GO:0016491">
    <property type="term" value="F:oxidoreductase activity"/>
    <property type="evidence" value="ECO:0007669"/>
    <property type="project" value="UniProtKB-KW"/>
</dbReference>
<feature type="domain" description="Nitroreductase" evidence="6">
    <location>
        <begin position="9"/>
        <end position="60"/>
    </location>
</feature>
<keyword evidence="3" id="KW-0285">Flavoprotein</keyword>
<dbReference type="CDD" id="cd20609">
    <property type="entry name" value="nitroreductase"/>
    <property type="match status" value="1"/>
</dbReference>
<name>A0A6N7IYZ2_9FIRM</name>
<comment type="caution">
    <text evidence="7">The sequence shown here is derived from an EMBL/GenBank/DDBJ whole genome shotgun (WGS) entry which is preliminary data.</text>
</comment>
<dbReference type="EMBL" id="VOGC01000002">
    <property type="protein sequence ID" value="MQN00958.1"/>
    <property type="molecule type" value="Genomic_DNA"/>
</dbReference>
<keyword evidence="4" id="KW-0288">FMN</keyword>
<dbReference type="AlphaFoldDB" id="A0A6N7IYZ2"/>
<proteinExistence type="inferred from homology"/>
<organism evidence="7 8">
    <name type="scientific">Candidatus Weimeria bifida</name>
    <dbReference type="NCBI Taxonomy" id="2599074"/>
    <lineage>
        <taxon>Bacteria</taxon>
        <taxon>Bacillati</taxon>
        <taxon>Bacillota</taxon>
        <taxon>Clostridia</taxon>
        <taxon>Lachnospirales</taxon>
        <taxon>Lachnospiraceae</taxon>
        <taxon>Candidatus Weimeria</taxon>
    </lineage>
</organism>
<keyword evidence="8" id="KW-1185">Reference proteome</keyword>
<comment type="similarity">
    <text evidence="2">Belongs to the nitroreductase family.</text>
</comment>
<evidence type="ECO:0000256" key="4">
    <source>
        <dbReference type="ARBA" id="ARBA00022643"/>
    </source>
</evidence>
<evidence type="ECO:0000256" key="3">
    <source>
        <dbReference type="ARBA" id="ARBA00022630"/>
    </source>
</evidence>
<reference evidence="7" key="1">
    <citation type="journal article" date="2020" name="Appl. Environ. Microbiol.">
        <title>Medium-Chain Fatty Acid Synthesis by 'Candidatus Weimeria bifida' gen. nov., sp. nov., and 'Candidatus Pseudoramibacter fermentans' sp. nov.</title>
        <authorList>
            <person name="Scarborough M.J."/>
            <person name="Myers K.S."/>
            <person name="Donohue T.J."/>
            <person name="Noguera D.R."/>
        </authorList>
    </citation>
    <scope>NUCLEOTIDE SEQUENCE</scope>
    <source>
        <strain evidence="7">LCO1.1</strain>
    </source>
</reference>
<evidence type="ECO:0000259" key="6">
    <source>
        <dbReference type="Pfam" id="PF00881"/>
    </source>
</evidence>
<sequence>MNFEELMDKRYSVRKFSDKPIEQEKLDKVLEAAMKAPTAKNQQPEKIYVLKSQETLDKVDALTPVRYGANTVLVFTYDENEDWKNPDEEDIHSGVEDASIAATYAMFEAVEQGLATCWCNRFPYTQLHDSLGIPSNEKIVLIMPIGYAPEGTEPSPRHFASKDVSEMIRYM</sequence>
<evidence type="ECO:0000313" key="7">
    <source>
        <dbReference type="EMBL" id="MQN00958.1"/>
    </source>
</evidence>
<dbReference type="Proteomes" id="UP000460257">
    <property type="component" value="Unassembled WGS sequence"/>
</dbReference>
<dbReference type="InterPro" id="IPR000415">
    <property type="entry name" value="Nitroreductase-like"/>
</dbReference>
<evidence type="ECO:0000256" key="1">
    <source>
        <dbReference type="ARBA" id="ARBA00001917"/>
    </source>
</evidence>
<evidence type="ECO:0000256" key="2">
    <source>
        <dbReference type="ARBA" id="ARBA00007118"/>
    </source>
</evidence>
<comment type="cofactor">
    <cofactor evidence="1">
        <name>FMN</name>
        <dbReference type="ChEBI" id="CHEBI:58210"/>
    </cofactor>
</comment>
<protein>
    <submittedName>
        <fullName evidence="7">Nitroreductase</fullName>
    </submittedName>
</protein>
<evidence type="ECO:0000313" key="8">
    <source>
        <dbReference type="Proteomes" id="UP000460257"/>
    </source>
</evidence>
<evidence type="ECO:0000256" key="5">
    <source>
        <dbReference type="ARBA" id="ARBA00023002"/>
    </source>
</evidence>